<protein>
    <recommendedName>
        <fullName evidence="4">Type 4a pilus biogenesis protein PilO</fullName>
    </recommendedName>
</protein>
<accession>A0A1F5NMM1</accession>
<dbReference type="GO" id="GO:0043107">
    <property type="term" value="P:type IV pilus-dependent motility"/>
    <property type="evidence" value="ECO:0007669"/>
    <property type="project" value="InterPro"/>
</dbReference>
<comment type="caution">
    <text evidence="2">The sequence shown here is derived from an EMBL/GenBank/DDBJ whole genome shotgun (WGS) entry which is preliminary data.</text>
</comment>
<evidence type="ECO:0000313" key="3">
    <source>
        <dbReference type="Proteomes" id="UP000176864"/>
    </source>
</evidence>
<dbReference type="InterPro" id="IPR007445">
    <property type="entry name" value="PilO"/>
</dbReference>
<evidence type="ECO:0008006" key="4">
    <source>
        <dbReference type="Google" id="ProtNLM"/>
    </source>
</evidence>
<evidence type="ECO:0000313" key="2">
    <source>
        <dbReference type="EMBL" id="OGE78937.1"/>
    </source>
</evidence>
<dbReference type="InterPro" id="IPR014717">
    <property type="entry name" value="Transl_elong_EF1B/ribsomal_bS6"/>
</dbReference>
<dbReference type="EMBL" id="MFEK01000011">
    <property type="protein sequence ID" value="OGE78937.1"/>
    <property type="molecule type" value="Genomic_DNA"/>
</dbReference>
<sequence length="194" mass="21010">MNKRRFDFGHLTSGVIVPALIMGAIAAGYFLVWPQYVALNKSKSDLVVKQGAVADRKTAMSSVKGLITDLEKKRQSLSAMDEGLPASPDLPSLLVNIEYLASQSGMALENLQIAGSSTGPSNPSGQSKKQDSSTGIITIDLTVNGQYPQLQALILNIERNLRLLDIKSINFAQPSGETGTRSYALQFMTYYQKP</sequence>
<keyword evidence="1" id="KW-0812">Transmembrane</keyword>
<feature type="transmembrane region" description="Helical" evidence="1">
    <location>
        <begin position="12"/>
        <end position="33"/>
    </location>
</feature>
<keyword evidence="1" id="KW-0472">Membrane</keyword>
<dbReference type="Gene3D" id="3.30.70.60">
    <property type="match status" value="1"/>
</dbReference>
<dbReference type="GO" id="GO:0043683">
    <property type="term" value="P:type IV pilus assembly"/>
    <property type="evidence" value="ECO:0007669"/>
    <property type="project" value="InterPro"/>
</dbReference>
<keyword evidence="1" id="KW-1133">Transmembrane helix</keyword>
<proteinExistence type="predicted"/>
<dbReference type="Pfam" id="PF04350">
    <property type="entry name" value="PilO"/>
    <property type="match status" value="1"/>
</dbReference>
<gene>
    <name evidence="2" type="ORF">A2751_00130</name>
</gene>
<dbReference type="STRING" id="1817824.A2751_00130"/>
<dbReference type="AlphaFoldDB" id="A0A1F5NMM1"/>
<name>A0A1F5NMM1_9BACT</name>
<organism evidence="2 3">
    <name type="scientific">Candidatus Doudnabacteria bacterium RIFCSPHIGHO2_01_FULL_46_14</name>
    <dbReference type="NCBI Taxonomy" id="1817824"/>
    <lineage>
        <taxon>Bacteria</taxon>
        <taxon>Candidatus Doudnaibacteriota</taxon>
    </lineage>
</organism>
<evidence type="ECO:0000256" key="1">
    <source>
        <dbReference type="SAM" id="Phobius"/>
    </source>
</evidence>
<reference evidence="2 3" key="1">
    <citation type="journal article" date="2016" name="Nat. Commun.">
        <title>Thousands of microbial genomes shed light on interconnected biogeochemical processes in an aquifer system.</title>
        <authorList>
            <person name="Anantharaman K."/>
            <person name="Brown C.T."/>
            <person name="Hug L.A."/>
            <person name="Sharon I."/>
            <person name="Castelle C.J."/>
            <person name="Probst A.J."/>
            <person name="Thomas B.C."/>
            <person name="Singh A."/>
            <person name="Wilkins M.J."/>
            <person name="Karaoz U."/>
            <person name="Brodie E.L."/>
            <person name="Williams K.H."/>
            <person name="Hubbard S.S."/>
            <person name="Banfield J.F."/>
        </authorList>
    </citation>
    <scope>NUCLEOTIDE SEQUENCE [LARGE SCALE GENOMIC DNA]</scope>
</reference>
<dbReference type="Proteomes" id="UP000176864">
    <property type="component" value="Unassembled WGS sequence"/>
</dbReference>